<comment type="caution">
    <text evidence="4">The sequence shown here is derived from an EMBL/GenBank/DDBJ whole genome shotgun (WGS) entry which is preliminary data.</text>
</comment>
<evidence type="ECO:0000313" key="5">
    <source>
        <dbReference type="Proteomes" id="UP000298030"/>
    </source>
</evidence>
<name>A0A4Y7U0Z1_COPMI</name>
<evidence type="ECO:0000256" key="2">
    <source>
        <dbReference type="SAM" id="Phobius"/>
    </source>
</evidence>
<dbReference type="Proteomes" id="UP000298030">
    <property type="component" value="Unassembled WGS sequence"/>
</dbReference>
<protein>
    <recommendedName>
        <fullName evidence="3">DUF6534 domain-containing protein</fullName>
    </recommendedName>
</protein>
<proteinExistence type="predicted"/>
<evidence type="ECO:0000256" key="1">
    <source>
        <dbReference type="SAM" id="MobiDB-lite"/>
    </source>
</evidence>
<dbReference type="EMBL" id="QPFP01000001">
    <property type="protein sequence ID" value="TEB40107.1"/>
    <property type="molecule type" value="Genomic_DNA"/>
</dbReference>
<accession>A0A4Y7U0Z1</accession>
<reference evidence="4 5" key="1">
    <citation type="journal article" date="2019" name="Nat. Ecol. Evol.">
        <title>Megaphylogeny resolves global patterns of mushroom evolution.</title>
        <authorList>
            <person name="Varga T."/>
            <person name="Krizsan K."/>
            <person name="Foldi C."/>
            <person name="Dima B."/>
            <person name="Sanchez-Garcia M."/>
            <person name="Sanchez-Ramirez S."/>
            <person name="Szollosi G.J."/>
            <person name="Szarkandi J.G."/>
            <person name="Papp V."/>
            <person name="Albert L."/>
            <person name="Andreopoulos W."/>
            <person name="Angelini C."/>
            <person name="Antonin V."/>
            <person name="Barry K.W."/>
            <person name="Bougher N.L."/>
            <person name="Buchanan P."/>
            <person name="Buyck B."/>
            <person name="Bense V."/>
            <person name="Catcheside P."/>
            <person name="Chovatia M."/>
            <person name="Cooper J."/>
            <person name="Damon W."/>
            <person name="Desjardin D."/>
            <person name="Finy P."/>
            <person name="Geml J."/>
            <person name="Haridas S."/>
            <person name="Hughes K."/>
            <person name="Justo A."/>
            <person name="Karasinski D."/>
            <person name="Kautmanova I."/>
            <person name="Kiss B."/>
            <person name="Kocsube S."/>
            <person name="Kotiranta H."/>
            <person name="LaButti K.M."/>
            <person name="Lechner B.E."/>
            <person name="Liimatainen K."/>
            <person name="Lipzen A."/>
            <person name="Lukacs Z."/>
            <person name="Mihaltcheva S."/>
            <person name="Morgado L.N."/>
            <person name="Niskanen T."/>
            <person name="Noordeloos M.E."/>
            <person name="Ohm R.A."/>
            <person name="Ortiz-Santana B."/>
            <person name="Ovrebo C."/>
            <person name="Racz N."/>
            <person name="Riley R."/>
            <person name="Savchenko A."/>
            <person name="Shiryaev A."/>
            <person name="Soop K."/>
            <person name="Spirin V."/>
            <person name="Szebenyi C."/>
            <person name="Tomsovsky M."/>
            <person name="Tulloss R.E."/>
            <person name="Uehling J."/>
            <person name="Grigoriev I.V."/>
            <person name="Vagvolgyi C."/>
            <person name="Papp T."/>
            <person name="Martin F.M."/>
            <person name="Miettinen O."/>
            <person name="Hibbett D.S."/>
            <person name="Nagy L.G."/>
        </authorList>
    </citation>
    <scope>NUCLEOTIDE SEQUENCE [LARGE SCALE GENOMIC DNA]</scope>
    <source>
        <strain evidence="4 5">FP101781</strain>
    </source>
</reference>
<keyword evidence="5" id="KW-1185">Reference proteome</keyword>
<organism evidence="4 5">
    <name type="scientific">Coprinellus micaceus</name>
    <name type="common">Glistening ink-cap mushroom</name>
    <name type="synonym">Coprinus micaceus</name>
    <dbReference type="NCBI Taxonomy" id="71717"/>
    <lineage>
        <taxon>Eukaryota</taxon>
        <taxon>Fungi</taxon>
        <taxon>Dikarya</taxon>
        <taxon>Basidiomycota</taxon>
        <taxon>Agaricomycotina</taxon>
        <taxon>Agaricomycetes</taxon>
        <taxon>Agaricomycetidae</taxon>
        <taxon>Agaricales</taxon>
        <taxon>Agaricineae</taxon>
        <taxon>Psathyrellaceae</taxon>
        <taxon>Coprinellus</taxon>
    </lineage>
</organism>
<feature type="compositionally biased region" description="Basic and acidic residues" evidence="1">
    <location>
        <begin position="317"/>
        <end position="326"/>
    </location>
</feature>
<feature type="transmembrane region" description="Helical" evidence="2">
    <location>
        <begin position="193"/>
        <end position="220"/>
    </location>
</feature>
<feature type="transmembrane region" description="Helical" evidence="2">
    <location>
        <begin position="12"/>
        <end position="34"/>
    </location>
</feature>
<feature type="transmembrane region" description="Helical" evidence="2">
    <location>
        <begin position="46"/>
        <end position="65"/>
    </location>
</feature>
<dbReference type="AlphaFoldDB" id="A0A4Y7U0Z1"/>
<gene>
    <name evidence="4" type="ORF">FA13DRAFT_54006</name>
</gene>
<dbReference type="Pfam" id="PF20152">
    <property type="entry name" value="DUF6534"/>
    <property type="match status" value="1"/>
</dbReference>
<feature type="transmembrane region" description="Helical" evidence="2">
    <location>
        <begin position="226"/>
        <end position="248"/>
    </location>
</feature>
<dbReference type="OrthoDB" id="3190888at2759"/>
<feature type="transmembrane region" description="Helical" evidence="2">
    <location>
        <begin position="159"/>
        <end position="181"/>
    </location>
</feature>
<feature type="compositionally biased region" description="Low complexity" evidence="1">
    <location>
        <begin position="328"/>
        <end position="344"/>
    </location>
</feature>
<keyword evidence="2" id="KW-0812">Transmembrane</keyword>
<feature type="transmembrane region" description="Helical" evidence="2">
    <location>
        <begin position="85"/>
        <end position="107"/>
    </location>
</feature>
<feature type="domain" description="DUF6534" evidence="3">
    <location>
        <begin position="167"/>
        <end position="252"/>
    </location>
</feature>
<feature type="transmembrane region" description="Helical" evidence="2">
    <location>
        <begin position="119"/>
        <end position="139"/>
    </location>
</feature>
<feature type="region of interest" description="Disordered" evidence="1">
    <location>
        <begin position="313"/>
        <end position="344"/>
    </location>
</feature>
<evidence type="ECO:0000259" key="3">
    <source>
        <dbReference type="Pfam" id="PF20152"/>
    </source>
</evidence>
<evidence type="ECO:0000313" key="4">
    <source>
        <dbReference type="EMBL" id="TEB40107.1"/>
    </source>
</evidence>
<dbReference type="InterPro" id="IPR045339">
    <property type="entry name" value="DUF6534"/>
</dbReference>
<dbReference type="PANTHER" id="PTHR40465">
    <property type="entry name" value="CHROMOSOME 1, WHOLE GENOME SHOTGUN SEQUENCE"/>
    <property type="match status" value="1"/>
</dbReference>
<keyword evidence="2" id="KW-1133">Transmembrane helix</keyword>
<sequence length="344" mass="38246">MAHDFDSTLGAMLIGFCLSCMVFGVLTQQTITYYQRYFHDKWLYKILVGALWIAECIDVVFVGYSVYHYTITHFGDFQYFMTEDIIWSLILQVLVAAMVGVVVKCTFVVRVWTFSKHNYYITGIIAALILGQTGLALAYCVKAFEFRKIEAAPRLRGIATWSLSAGVVTDLAIALALCYFLRKLRTGFKKSDSLVNMLCVYAINTGILTSAVSATVLALYNVYPNFMYFMGAYFVLGNLYAISFICTLNTRRAIRGKGTDNQASTTDKSRGGAIYMITNPSGHRAQAPANASNAMTTTKQNLEIDVRQEISVLTDIESGRTTKEDSTSTDSTSPTPVKTYSPWS</sequence>
<keyword evidence="2" id="KW-0472">Membrane</keyword>
<dbReference type="PANTHER" id="PTHR40465:SF1">
    <property type="entry name" value="DUF6534 DOMAIN-CONTAINING PROTEIN"/>
    <property type="match status" value="1"/>
</dbReference>